<feature type="domain" description="Phage capsid-like C-terminal" evidence="2">
    <location>
        <begin position="14"/>
        <end position="276"/>
    </location>
</feature>
<comment type="subcellular location">
    <subcellularLocation>
        <location evidence="1">Virion</location>
    </subcellularLocation>
</comment>
<dbReference type="InterPro" id="IPR024455">
    <property type="entry name" value="Phage_capsid"/>
</dbReference>
<dbReference type="InterPro" id="IPR054612">
    <property type="entry name" value="Phage_capsid-like_C"/>
</dbReference>
<organism evidence="4 5">
    <name type="scientific">Mycolicibacterium agri</name>
    <name type="common">Mycobacterium agri</name>
    <dbReference type="NCBI Taxonomy" id="36811"/>
    <lineage>
        <taxon>Bacteria</taxon>
        <taxon>Bacillati</taxon>
        <taxon>Actinomycetota</taxon>
        <taxon>Actinomycetes</taxon>
        <taxon>Mycobacteriales</taxon>
        <taxon>Mycobacteriaceae</taxon>
        <taxon>Mycolicibacterium</taxon>
    </lineage>
</organism>
<dbReference type="EMBL" id="PDCP01000160">
    <property type="protein sequence ID" value="PEG33025.1"/>
    <property type="molecule type" value="Genomic_DNA"/>
</dbReference>
<reference evidence="3" key="3">
    <citation type="submission" date="2020-02" db="EMBL/GenBank/DDBJ databases">
        <authorList>
            <person name="Matsumoto Y."/>
            <person name="Motooka D."/>
            <person name="Nakamura S."/>
        </authorList>
    </citation>
    <scope>NUCLEOTIDE SEQUENCE</scope>
    <source>
        <strain evidence="3">JCM 6377</strain>
    </source>
</reference>
<dbReference type="SUPFAM" id="SSF56563">
    <property type="entry name" value="Major capsid protein gp5"/>
    <property type="match status" value="1"/>
</dbReference>
<evidence type="ECO:0000256" key="1">
    <source>
        <dbReference type="ARBA" id="ARBA00004328"/>
    </source>
</evidence>
<comment type="caution">
    <text evidence="4">The sequence shown here is derived from an EMBL/GenBank/DDBJ whole genome shotgun (WGS) entry which is preliminary data.</text>
</comment>
<dbReference type="Gene3D" id="3.30.2400.10">
    <property type="entry name" value="Major capsid protein gp5"/>
    <property type="match status" value="1"/>
</dbReference>
<dbReference type="RefSeq" id="WP_097945432.1">
    <property type="nucleotide sequence ID" value="NZ_BLKS01000001.1"/>
</dbReference>
<evidence type="ECO:0000313" key="3">
    <source>
        <dbReference type="EMBL" id="GFG52938.1"/>
    </source>
</evidence>
<proteinExistence type="predicted"/>
<name>A0A2A7MMT0_MYCAG</name>
<evidence type="ECO:0000313" key="5">
    <source>
        <dbReference type="Proteomes" id="UP000220914"/>
    </source>
</evidence>
<dbReference type="NCBIfam" id="TIGR01554">
    <property type="entry name" value="major_cap_HK97"/>
    <property type="match status" value="1"/>
</dbReference>
<dbReference type="Pfam" id="PF05065">
    <property type="entry name" value="Phage_capsid"/>
    <property type="match status" value="1"/>
</dbReference>
<evidence type="ECO:0000313" key="4">
    <source>
        <dbReference type="EMBL" id="PEG33025.1"/>
    </source>
</evidence>
<dbReference type="Gene3D" id="3.30.2320.10">
    <property type="entry name" value="hypothetical protein PF0899 domain"/>
    <property type="match status" value="1"/>
</dbReference>
<accession>A0A2A7MMT0</accession>
<keyword evidence="5" id="KW-1185">Reference proteome</keyword>
<dbReference type="EMBL" id="BLKS01000001">
    <property type="protein sequence ID" value="GFG52938.1"/>
    <property type="molecule type" value="Genomic_DNA"/>
</dbReference>
<reference evidence="3 6" key="2">
    <citation type="journal article" date="2019" name="Emerg. Microbes Infect.">
        <title>Comprehensive subspecies identification of 175 nontuberculous mycobacteria species based on 7547 genomic profiles.</title>
        <authorList>
            <person name="Matsumoto Y."/>
            <person name="Kinjo T."/>
            <person name="Motooka D."/>
            <person name="Nabeya D."/>
            <person name="Jung N."/>
            <person name="Uechi K."/>
            <person name="Horii T."/>
            <person name="Iida T."/>
            <person name="Fujita J."/>
            <person name="Nakamura S."/>
        </authorList>
    </citation>
    <scope>NUCLEOTIDE SEQUENCE [LARGE SCALE GENOMIC DNA]</scope>
    <source>
        <strain evidence="3 6">JCM 6377</strain>
    </source>
</reference>
<reference evidence="4 5" key="1">
    <citation type="submission" date="2017-10" db="EMBL/GenBank/DDBJ databases">
        <title>The new phylogeny of genus Mycobacterium.</title>
        <authorList>
            <person name="Tortoli E."/>
            <person name="Trovato A."/>
            <person name="Cirillo D.M."/>
        </authorList>
    </citation>
    <scope>NUCLEOTIDE SEQUENCE [LARGE SCALE GENOMIC DNA]</scope>
    <source>
        <strain evidence="4 5">CCUG37673</strain>
    </source>
</reference>
<evidence type="ECO:0000259" key="2">
    <source>
        <dbReference type="Pfam" id="PF05065"/>
    </source>
</evidence>
<dbReference type="Proteomes" id="UP000220914">
    <property type="component" value="Unassembled WGS sequence"/>
</dbReference>
<sequence length="280" mass="29148">MTLLTSISGDTHGLLPDEIGALITQPVRHLSIGLRVATVVTTTAHEYRVPVVLGDAGAAWVPEGGEIAPSEADFDEIVVRPQKVAGLSIISRELAEDSAPSAQALVGEGLAQSIANAVDAAFFGNTVPNGPNGLLSVSGFSVVDTGGTIANTDPFAEALSMAETVGAQVTSFVAHPTTVLTLSKVKKQSGSNEPLLGYDASQPTQRQVLGVPLIPCPAVAAGDVWAVPRGKVVVVLRDDVRLEVDRSRYFESDRVGIKATMRVGVAFPHPAAIVRLYDAP</sequence>
<dbReference type="OrthoDB" id="3233650at2"/>
<evidence type="ECO:0000313" key="6">
    <source>
        <dbReference type="Proteomes" id="UP000465302"/>
    </source>
</evidence>
<protein>
    <submittedName>
        <fullName evidence="4">Phage major capsid protein</fullName>
    </submittedName>
</protein>
<gene>
    <name evidence="4" type="ORF">CQY20_33015</name>
    <name evidence="3" type="ORF">MAGR_43790</name>
</gene>
<dbReference type="AlphaFoldDB" id="A0A2A7MMT0"/>
<dbReference type="Proteomes" id="UP000465302">
    <property type="component" value="Unassembled WGS sequence"/>
</dbReference>